<evidence type="ECO:0000313" key="3">
    <source>
        <dbReference type="Proteomes" id="UP001178461"/>
    </source>
</evidence>
<dbReference type="EMBL" id="OX395132">
    <property type="protein sequence ID" value="CAI5779222.1"/>
    <property type="molecule type" value="Genomic_DNA"/>
</dbReference>
<feature type="region of interest" description="Disordered" evidence="1">
    <location>
        <begin position="1"/>
        <end position="55"/>
    </location>
</feature>
<dbReference type="Proteomes" id="UP001178461">
    <property type="component" value="Chromosome 7"/>
</dbReference>
<gene>
    <name evidence="2" type="ORF">PODLI_1B041807</name>
</gene>
<dbReference type="AlphaFoldDB" id="A0AA35KJ35"/>
<evidence type="ECO:0000313" key="2">
    <source>
        <dbReference type="EMBL" id="CAI5779222.1"/>
    </source>
</evidence>
<protein>
    <submittedName>
        <fullName evidence="2">Uncharacterized protein</fullName>
    </submittedName>
</protein>
<organism evidence="2 3">
    <name type="scientific">Podarcis lilfordi</name>
    <name type="common">Lilford's wall lizard</name>
    <dbReference type="NCBI Taxonomy" id="74358"/>
    <lineage>
        <taxon>Eukaryota</taxon>
        <taxon>Metazoa</taxon>
        <taxon>Chordata</taxon>
        <taxon>Craniata</taxon>
        <taxon>Vertebrata</taxon>
        <taxon>Euteleostomi</taxon>
        <taxon>Lepidosauria</taxon>
        <taxon>Squamata</taxon>
        <taxon>Bifurcata</taxon>
        <taxon>Unidentata</taxon>
        <taxon>Episquamata</taxon>
        <taxon>Laterata</taxon>
        <taxon>Lacertibaenia</taxon>
        <taxon>Lacertidae</taxon>
        <taxon>Podarcis</taxon>
    </lineage>
</organism>
<evidence type="ECO:0000256" key="1">
    <source>
        <dbReference type="SAM" id="MobiDB-lite"/>
    </source>
</evidence>
<reference evidence="2" key="1">
    <citation type="submission" date="2022-12" db="EMBL/GenBank/DDBJ databases">
        <authorList>
            <person name="Alioto T."/>
            <person name="Alioto T."/>
            <person name="Gomez Garrido J."/>
        </authorList>
    </citation>
    <scope>NUCLEOTIDE SEQUENCE</scope>
</reference>
<accession>A0AA35KJ35</accession>
<proteinExistence type="predicted"/>
<keyword evidence="3" id="KW-1185">Reference proteome</keyword>
<sequence length="97" mass="10378">MISVLFTEGEEEQTGSQHGRGSARDREEKVSSAPPPPALGFAPKGDGGLLSPRAPLTRARRLLRNRSAPSLRSASQAQLVVLSNNRLLDTKGFHTSS</sequence>
<name>A0AA35KJ35_9SAUR</name>